<dbReference type="SMART" id="SM00338">
    <property type="entry name" value="BRLZ"/>
    <property type="match status" value="1"/>
</dbReference>
<protein>
    <recommendedName>
        <fullName evidence="9">BZIP domain-containing protein</fullName>
    </recommendedName>
</protein>
<keyword evidence="7" id="KW-0175">Coiled coil</keyword>
<evidence type="ECO:0000256" key="3">
    <source>
        <dbReference type="ARBA" id="ARBA00023015"/>
    </source>
</evidence>
<dbReference type="AlphaFoldDB" id="A0A1Z5K6X6"/>
<accession>A0A1Z5K6X6</accession>
<reference evidence="10 11" key="1">
    <citation type="journal article" date="2015" name="Plant Cell">
        <title>Oil accumulation by the oleaginous diatom Fistulifera solaris as revealed by the genome and transcriptome.</title>
        <authorList>
            <person name="Tanaka T."/>
            <person name="Maeda Y."/>
            <person name="Veluchamy A."/>
            <person name="Tanaka M."/>
            <person name="Abida H."/>
            <person name="Marechal E."/>
            <person name="Bowler C."/>
            <person name="Muto M."/>
            <person name="Sunaga Y."/>
            <person name="Tanaka M."/>
            <person name="Yoshino T."/>
            <person name="Taniguchi T."/>
            <person name="Fukuda Y."/>
            <person name="Nemoto M."/>
            <person name="Matsumoto M."/>
            <person name="Wong P.S."/>
            <person name="Aburatani S."/>
            <person name="Fujibuchi W."/>
        </authorList>
    </citation>
    <scope>NUCLEOTIDE SEQUENCE [LARGE SCALE GENOMIC DNA]</scope>
    <source>
        <strain evidence="10 11">JPCC DA0580</strain>
    </source>
</reference>
<dbReference type="Gene3D" id="1.20.5.170">
    <property type="match status" value="1"/>
</dbReference>
<keyword evidence="6" id="KW-0539">Nucleus</keyword>
<dbReference type="EMBL" id="BDSP01000176">
    <property type="protein sequence ID" value="GAX21997.1"/>
    <property type="molecule type" value="Genomic_DNA"/>
</dbReference>
<evidence type="ECO:0000256" key="1">
    <source>
        <dbReference type="ARBA" id="ARBA00004123"/>
    </source>
</evidence>
<comment type="similarity">
    <text evidence="2">Belongs to the bZIP family.</text>
</comment>
<keyword evidence="5" id="KW-0804">Transcription</keyword>
<dbReference type="SUPFAM" id="SSF57959">
    <property type="entry name" value="Leucine zipper domain"/>
    <property type="match status" value="1"/>
</dbReference>
<dbReference type="InParanoid" id="A0A1Z5K6X6"/>
<feature type="compositionally biased region" description="Polar residues" evidence="8">
    <location>
        <begin position="11"/>
        <end position="36"/>
    </location>
</feature>
<dbReference type="Pfam" id="PF00170">
    <property type="entry name" value="bZIP_1"/>
    <property type="match status" value="1"/>
</dbReference>
<evidence type="ECO:0000313" key="11">
    <source>
        <dbReference type="Proteomes" id="UP000198406"/>
    </source>
</evidence>
<dbReference type="PANTHER" id="PTHR47416">
    <property type="entry name" value="BASIC-LEUCINE ZIPPER TRANSCRIPTION FACTOR F-RELATED"/>
    <property type="match status" value="1"/>
</dbReference>
<evidence type="ECO:0000259" key="9">
    <source>
        <dbReference type="PROSITE" id="PS50217"/>
    </source>
</evidence>
<keyword evidence="11" id="KW-1185">Reference proteome</keyword>
<dbReference type="PANTHER" id="PTHR47416:SF8">
    <property type="entry name" value="BASIC-LEUCINE ZIPPER TRANSCRIPTION FACTOR E-RELATED"/>
    <property type="match status" value="1"/>
</dbReference>
<dbReference type="InterPro" id="IPR046347">
    <property type="entry name" value="bZIP_sf"/>
</dbReference>
<evidence type="ECO:0000256" key="5">
    <source>
        <dbReference type="ARBA" id="ARBA00023163"/>
    </source>
</evidence>
<comment type="subcellular location">
    <subcellularLocation>
        <location evidence="1">Nucleus</location>
    </subcellularLocation>
</comment>
<dbReference type="Proteomes" id="UP000198406">
    <property type="component" value="Unassembled WGS sequence"/>
</dbReference>
<evidence type="ECO:0000256" key="2">
    <source>
        <dbReference type="ARBA" id="ARBA00007163"/>
    </source>
</evidence>
<evidence type="ECO:0000256" key="4">
    <source>
        <dbReference type="ARBA" id="ARBA00023125"/>
    </source>
</evidence>
<name>A0A1Z5K6X6_FISSO</name>
<gene>
    <name evidence="10" type="ORF">FisN_25Hh203</name>
</gene>
<dbReference type="GO" id="GO:0005634">
    <property type="term" value="C:nucleus"/>
    <property type="evidence" value="ECO:0007669"/>
    <property type="project" value="UniProtKB-SubCell"/>
</dbReference>
<dbReference type="OrthoDB" id="425490at2759"/>
<evidence type="ECO:0000256" key="7">
    <source>
        <dbReference type="SAM" id="Coils"/>
    </source>
</evidence>
<proteinExistence type="inferred from homology"/>
<dbReference type="GO" id="GO:0003700">
    <property type="term" value="F:DNA-binding transcription factor activity"/>
    <property type="evidence" value="ECO:0007669"/>
    <property type="project" value="InterPro"/>
</dbReference>
<sequence>MTKEGRGSLSPDPTDSMSTNSESPQLEFFPSTTPNPLAQPMKDITQENFPRVITTPIMPAPSQATTSSTQDEKSKANPSRRKNSVKGRLQGTNGEENTVKRRQKRLERNRESARLSRRRRKQYLEVLEENVNQLSREVDRGRREHVSRAVWTIHQKRVGILTESPTIDKLEVLEKGLSRTSHSLRVVNTFHWQQLQSFVLPPSTKFTLWLSLQNDAYFRGGRAASERLSAARIGERMLSAGTDKVTPLQSMWPLFCNEVGLSYEQEEKVRSYQRVLLQAPESWLHRHTAFAAEKTMKSVHDAIEALTNRVGERENATQAVLSPAQRLKLALWATRNRQKLKDKVSQVPCTEHSDYKLSKIQHEAVNLYIVNHRLEGVLKSVPLPKPPAVSPKEAKKLSRRPLFESLGCVNEKEEGLSRENSFASTGSLKRGMAEMRMGGDDGEEERVHQPPINPEDAQQSASELVNKVLGPVKKIIPEAPAPSFVSLAGNKMVLPAPTPVSSMQYFAHDPVQPMPVPSAPISAPIEAPVLEAATLHAPLLETEDQGAPEAKHARKSSFLPQNLNVVPEEMWGGDADDLLMNLVDGDWAIGEGIDMEVMHQ</sequence>
<organism evidence="10 11">
    <name type="scientific">Fistulifera solaris</name>
    <name type="common">Oleaginous diatom</name>
    <dbReference type="NCBI Taxonomy" id="1519565"/>
    <lineage>
        <taxon>Eukaryota</taxon>
        <taxon>Sar</taxon>
        <taxon>Stramenopiles</taxon>
        <taxon>Ochrophyta</taxon>
        <taxon>Bacillariophyta</taxon>
        <taxon>Bacillariophyceae</taxon>
        <taxon>Bacillariophycidae</taxon>
        <taxon>Naviculales</taxon>
        <taxon>Naviculaceae</taxon>
        <taxon>Fistulifera</taxon>
    </lineage>
</organism>
<feature type="coiled-coil region" evidence="7">
    <location>
        <begin position="117"/>
        <end position="144"/>
    </location>
</feature>
<comment type="caution">
    <text evidence="10">The sequence shown here is derived from an EMBL/GenBank/DDBJ whole genome shotgun (WGS) entry which is preliminary data.</text>
</comment>
<keyword evidence="4" id="KW-0238">DNA-binding</keyword>
<dbReference type="CDD" id="cd14811">
    <property type="entry name" value="bZIP_u2"/>
    <property type="match status" value="1"/>
</dbReference>
<evidence type="ECO:0000313" key="10">
    <source>
        <dbReference type="EMBL" id="GAX21997.1"/>
    </source>
</evidence>
<feature type="domain" description="BZIP" evidence="9">
    <location>
        <begin position="99"/>
        <end position="144"/>
    </location>
</feature>
<dbReference type="PROSITE" id="PS50217">
    <property type="entry name" value="BZIP"/>
    <property type="match status" value="1"/>
</dbReference>
<keyword evidence="3" id="KW-0805">Transcription regulation</keyword>
<evidence type="ECO:0000256" key="6">
    <source>
        <dbReference type="ARBA" id="ARBA00023242"/>
    </source>
</evidence>
<feature type="region of interest" description="Disordered" evidence="8">
    <location>
        <begin position="1"/>
        <end position="115"/>
    </location>
</feature>
<dbReference type="GO" id="GO:0003677">
    <property type="term" value="F:DNA binding"/>
    <property type="evidence" value="ECO:0007669"/>
    <property type="project" value="UniProtKB-KW"/>
</dbReference>
<evidence type="ECO:0000256" key="8">
    <source>
        <dbReference type="SAM" id="MobiDB-lite"/>
    </source>
</evidence>
<dbReference type="InterPro" id="IPR004827">
    <property type="entry name" value="bZIP"/>
</dbReference>